<proteinExistence type="predicted"/>
<accession>A0A564Y564</accession>
<gene>
    <name evidence="1" type="ORF">WMSIL1_LOCUS3110</name>
</gene>
<keyword evidence="2" id="KW-1185">Reference proteome</keyword>
<dbReference type="AlphaFoldDB" id="A0A564Y564"/>
<evidence type="ECO:0000313" key="1">
    <source>
        <dbReference type="EMBL" id="VUZ42447.1"/>
    </source>
</evidence>
<organism evidence="1 2">
    <name type="scientific">Hymenolepis diminuta</name>
    <name type="common">Rat tapeworm</name>
    <dbReference type="NCBI Taxonomy" id="6216"/>
    <lineage>
        <taxon>Eukaryota</taxon>
        <taxon>Metazoa</taxon>
        <taxon>Spiralia</taxon>
        <taxon>Lophotrochozoa</taxon>
        <taxon>Platyhelminthes</taxon>
        <taxon>Cestoda</taxon>
        <taxon>Eucestoda</taxon>
        <taxon>Cyclophyllidea</taxon>
        <taxon>Hymenolepididae</taxon>
        <taxon>Hymenolepis</taxon>
    </lineage>
</organism>
<evidence type="ECO:0000313" key="2">
    <source>
        <dbReference type="Proteomes" id="UP000321570"/>
    </source>
</evidence>
<dbReference type="Proteomes" id="UP000321570">
    <property type="component" value="Unassembled WGS sequence"/>
</dbReference>
<dbReference type="EMBL" id="CABIJS010000089">
    <property type="protein sequence ID" value="VUZ42447.1"/>
    <property type="molecule type" value="Genomic_DNA"/>
</dbReference>
<sequence length="59" mass="6574">MVCELVLNHIISWRTGLNVSWPPLSVQSAWLKRSVALRSSSLINNARGEQKKNAKLSAN</sequence>
<reference evidence="1 2" key="1">
    <citation type="submission" date="2019-07" db="EMBL/GenBank/DDBJ databases">
        <authorList>
            <person name="Jastrzebski P J."/>
            <person name="Paukszto L."/>
            <person name="Jastrzebski P J."/>
        </authorList>
    </citation>
    <scope>NUCLEOTIDE SEQUENCE [LARGE SCALE GENOMIC DNA]</scope>
    <source>
        <strain evidence="1 2">WMS-il1</strain>
    </source>
</reference>
<protein>
    <submittedName>
        <fullName evidence="1">Uncharacterized protein</fullName>
    </submittedName>
</protein>
<name>A0A564Y564_HYMDI</name>